<keyword evidence="2" id="KW-1133">Transmembrane helix</keyword>
<evidence type="ECO:0000313" key="4">
    <source>
        <dbReference type="Proteomes" id="UP001228049"/>
    </source>
</evidence>
<protein>
    <submittedName>
        <fullName evidence="3">Transmembrane prolyl 4-hydroxylase</fullName>
    </submittedName>
</protein>
<evidence type="ECO:0000256" key="2">
    <source>
        <dbReference type="SAM" id="Phobius"/>
    </source>
</evidence>
<sequence length="156" mass="17087">MEDSLEDLLEQHGGDCGDEDQPSVPKAKFRSSRMNIQRSSVCSRAYFVVVMVFFHVYILNVIGLLLYVHYNNGPGELVSGDGAPSASVSDRGAALPHPDPAASDLHVEDYSQSVGLPRIEGIRVGHVQQVSLLPDRTHEMRTMSLKPLLFGKSKVV</sequence>
<evidence type="ECO:0000313" key="3">
    <source>
        <dbReference type="EMBL" id="KAK1899081.1"/>
    </source>
</evidence>
<dbReference type="EMBL" id="JASDAP010000008">
    <property type="protein sequence ID" value="KAK1899081.1"/>
    <property type="molecule type" value="Genomic_DNA"/>
</dbReference>
<keyword evidence="2 3" id="KW-0812">Transmembrane</keyword>
<dbReference type="AlphaFoldDB" id="A0AAD9CD26"/>
<feature type="region of interest" description="Disordered" evidence="1">
    <location>
        <begin position="81"/>
        <end position="102"/>
    </location>
</feature>
<organism evidence="3 4">
    <name type="scientific">Dissostichus eleginoides</name>
    <name type="common">Patagonian toothfish</name>
    <name type="synonym">Dissostichus amissus</name>
    <dbReference type="NCBI Taxonomy" id="100907"/>
    <lineage>
        <taxon>Eukaryota</taxon>
        <taxon>Metazoa</taxon>
        <taxon>Chordata</taxon>
        <taxon>Craniata</taxon>
        <taxon>Vertebrata</taxon>
        <taxon>Euteleostomi</taxon>
        <taxon>Actinopterygii</taxon>
        <taxon>Neopterygii</taxon>
        <taxon>Teleostei</taxon>
        <taxon>Neoteleostei</taxon>
        <taxon>Acanthomorphata</taxon>
        <taxon>Eupercaria</taxon>
        <taxon>Perciformes</taxon>
        <taxon>Notothenioidei</taxon>
        <taxon>Nototheniidae</taxon>
        <taxon>Dissostichus</taxon>
    </lineage>
</organism>
<feature type="transmembrane region" description="Helical" evidence="2">
    <location>
        <begin position="45"/>
        <end position="70"/>
    </location>
</feature>
<keyword evidence="4" id="KW-1185">Reference proteome</keyword>
<reference evidence="3" key="1">
    <citation type="submission" date="2023-04" db="EMBL/GenBank/DDBJ databases">
        <title>Chromosome-level genome of Chaenocephalus aceratus.</title>
        <authorList>
            <person name="Park H."/>
        </authorList>
    </citation>
    <scope>NUCLEOTIDE SEQUENCE</scope>
    <source>
        <strain evidence="3">DE</strain>
        <tissue evidence="3">Muscle</tissue>
    </source>
</reference>
<evidence type="ECO:0000256" key="1">
    <source>
        <dbReference type="SAM" id="MobiDB-lite"/>
    </source>
</evidence>
<gene>
    <name evidence="3" type="ORF">KUDE01_018603</name>
</gene>
<comment type="caution">
    <text evidence="3">The sequence shown here is derived from an EMBL/GenBank/DDBJ whole genome shotgun (WGS) entry which is preliminary data.</text>
</comment>
<dbReference type="Proteomes" id="UP001228049">
    <property type="component" value="Unassembled WGS sequence"/>
</dbReference>
<keyword evidence="2" id="KW-0472">Membrane</keyword>
<accession>A0AAD9CD26</accession>
<name>A0AAD9CD26_DISEL</name>
<feature type="region of interest" description="Disordered" evidence="1">
    <location>
        <begin position="1"/>
        <end position="25"/>
    </location>
</feature>
<proteinExistence type="predicted"/>